<dbReference type="GO" id="GO:0005975">
    <property type="term" value="P:carbohydrate metabolic process"/>
    <property type="evidence" value="ECO:0007669"/>
    <property type="project" value="InterPro"/>
</dbReference>
<evidence type="ECO:0000313" key="4">
    <source>
        <dbReference type="Proteomes" id="UP000033067"/>
    </source>
</evidence>
<protein>
    <recommendedName>
        <fullName evidence="5">Glycosyl hydrolase family 88</fullName>
    </recommendedName>
</protein>
<accession>A0A0E3Z3Y0</accession>
<dbReference type="EMBL" id="CP011144">
    <property type="protein sequence ID" value="AKC88172.1"/>
    <property type="molecule type" value="Genomic_DNA"/>
</dbReference>
<organism evidence="3 4">
    <name type="scientific">Pseudoxanthomonas suwonensis</name>
    <dbReference type="NCBI Taxonomy" id="314722"/>
    <lineage>
        <taxon>Bacteria</taxon>
        <taxon>Pseudomonadati</taxon>
        <taxon>Pseudomonadota</taxon>
        <taxon>Gammaproteobacteria</taxon>
        <taxon>Lysobacterales</taxon>
        <taxon>Lysobacteraceae</taxon>
        <taxon>Pseudoxanthomonas</taxon>
    </lineage>
</organism>
<dbReference type="Gene3D" id="1.50.10.10">
    <property type="match status" value="1"/>
</dbReference>
<evidence type="ECO:0000313" key="3">
    <source>
        <dbReference type="EMBL" id="AKC88172.1"/>
    </source>
</evidence>
<dbReference type="KEGG" id="psuw:WQ53_04310"/>
<dbReference type="InterPro" id="IPR012341">
    <property type="entry name" value="6hp_glycosidase-like_sf"/>
</dbReference>
<dbReference type="Proteomes" id="UP000033067">
    <property type="component" value="Chromosome"/>
</dbReference>
<dbReference type="InterPro" id="IPR052043">
    <property type="entry name" value="PolySaccharide_Degr_Enz"/>
</dbReference>
<gene>
    <name evidence="3" type="ORF">WQ53_04310</name>
</gene>
<feature type="compositionally biased region" description="Low complexity" evidence="2">
    <location>
        <begin position="1"/>
        <end position="13"/>
    </location>
</feature>
<dbReference type="AlphaFoldDB" id="A0A0E3Z3Y0"/>
<proteinExistence type="predicted"/>
<dbReference type="GO" id="GO:0016787">
    <property type="term" value="F:hydrolase activity"/>
    <property type="evidence" value="ECO:0007669"/>
    <property type="project" value="UniProtKB-KW"/>
</dbReference>
<dbReference type="InterPro" id="IPR008928">
    <property type="entry name" value="6-hairpin_glycosidase_sf"/>
</dbReference>
<dbReference type="PANTHER" id="PTHR33886:SF8">
    <property type="entry name" value="UNSATURATED RHAMNOGALACTURONAN HYDROLASE (EUROFUNG)"/>
    <property type="match status" value="1"/>
</dbReference>
<evidence type="ECO:0000256" key="2">
    <source>
        <dbReference type="SAM" id="MobiDB-lite"/>
    </source>
</evidence>
<evidence type="ECO:0000256" key="1">
    <source>
        <dbReference type="ARBA" id="ARBA00022801"/>
    </source>
</evidence>
<dbReference type="SUPFAM" id="SSF48208">
    <property type="entry name" value="Six-hairpin glycosidases"/>
    <property type="match status" value="1"/>
</dbReference>
<sequence>MADATAAQAQDPASTRDAHFRDWPAGTDPATVGARVARAFAGEDPAGSRHYKLACAWYGSLVVGALLDDARLLDTLVANYAPYRGGYTELLAGEGHVDDNVFGIVPLQIALLTGDPAARAEGLALADHQRAHLDAQKRFAIDDMFMVSALQVQAYRASGDAGCLDAAAAAMVEYLDALQQDDGLFFHHQDFRHRWARGNGWFAAGMTELLGELPQDHPHRPAIARGYARMMDGLKAYQVRHGDGTGLWKQVLDSDDGRNWPETSGSAMFAYALATGVRNGWLDADAFGPVARAAWLALVGRLTPEGRLHDVSDWAYKPLSHPGEPDYAGDEENYYFQRPRLTGDYHGQAPLLWSAAALLR</sequence>
<feature type="region of interest" description="Disordered" evidence="2">
    <location>
        <begin position="1"/>
        <end position="24"/>
    </location>
</feature>
<dbReference type="PANTHER" id="PTHR33886">
    <property type="entry name" value="UNSATURATED RHAMNOGALACTURONAN HYDROLASE (EUROFUNG)"/>
    <property type="match status" value="1"/>
</dbReference>
<evidence type="ECO:0008006" key="5">
    <source>
        <dbReference type="Google" id="ProtNLM"/>
    </source>
</evidence>
<name>A0A0E3Z3Y0_9GAMM</name>
<keyword evidence="4" id="KW-1185">Reference proteome</keyword>
<dbReference type="Pfam" id="PF07470">
    <property type="entry name" value="Glyco_hydro_88"/>
    <property type="match status" value="1"/>
</dbReference>
<dbReference type="PATRIC" id="fig|314722.6.peg.902"/>
<dbReference type="InterPro" id="IPR010905">
    <property type="entry name" value="Glyco_hydro_88"/>
</dbReference>
<keyword evidence="1" id="KW-0378">Hydrolase</keyword>
<reference evidence="3 4" key="1">
    <citation type="journal article" date="2015" name="Genome Announc.">
        <title>Complete Genome Sequence of Pseudoxanthomonas suwonensis Strain J1, a Cellulose-Degrading Bacterium Isolated from Leaf- and Wood-Enriched Soil.</title>
        <authorList>
            <person name="Hou L."/>
            <person name="Jiang J."/>
            <person name="Xu Z."/>
            <person name="Zhou Y."/>
            <person name="Leung F.C."/>
        </authorList>
    </citation>
    <scope>NUCLEOTIDE SEQUENCE [LARGE SCALE GENOMIC DNA]</scope>
    <source>
        <strain evidence="3 4">J1</strain>
    </source>
</reference>